<keyword evidence="5" id="KW-1185">Reference proteome</keyword>
<dbReference type="SUPFAM" id="SSF117281">
    <property type="entry name" value="Kelch motif"/>
    <property type="match status" value="1"/>
</dbReference>
<dbReference type="GO" id="GO:0019760">
    <property type="term" value="P:glucosinolate metabolic process"/>
    <property type="evidence" value="ECO:0007669"/>
    <property type="project" value="UniProtKB-ARBA"/>
</dbReference>
<evidence type="ECO:0000313" key="4">
    <source>
        <dbReference type="EMBL" id="ATZ52209.1"/>
    </source>
</evidence>
<accession>A0A384JNP2</accession>
<gene>
    <name evidence="4" type="ORF">BCIN_07g07000</name>
</gene>
<evidence type="ECO:0000256" key="1">
    <source>
        <dbReference type="ARBA" id="ARBA00022737"/>
    </source>
</evidence>
<dbReference type="AlphaFoldDB" id="A0A384JNP2"/>
<keyword evidence="2" id="KW-0408">Iron</keyword>
<evidence type="ECO:0008006" key="6">
    <source>
        <dbReference type="Google" id="ProtNLM"/>
    </source>
</evidence>
<dbReference type="PANTHER" id="PTHR47435">
    <property type="entry name" value="KELCH REPEAT PROTEIN (AFU_ORTHOLOGUE AFUA_5G12780)"/>
    <property type="match status" value="1"/>
</dbReference>
<proteinExistence type="predicted"/>
<dbReference type="Proteomes" id="UP000001798">
    <property type="component" value="Chromosome 7"/>
</dbReference>
<dbReference type="EMBL" id="CP009811">
    <property type="protein sequence ID" value="ATZ52209.1"/>
    <property type="molecule type" value="Genomic_DNA"/>
</dbReference>
<feature type="region of interest" description="Disordered" evidence="3">
    <location>
        <begin position="1"/>
        <end position="20"/>
    </location>
</feature>
<dbReference type="OrthoDB" id="10250130at2759"/>
<evidence type="ECO:0000313" key="5">
    <source>
        <dbReference type="Proteomes" id="UP000001798"/>
    </source>
</evidence>
<sequence>MTSFSVAKVPTTTSSHNTTNFIDSSRRNITHSNIIMEPAIATAAAYGVETAVEGGVAAYYLSKSTLPLQGHLEHVTTTDKLTRYGHTLSVISDRAYVFGGSEDSNSQSLTNDVLELHVSTDEDTTTAVLRSIPAVGDGEQNAAHVPLARTYHSASVARNRFFVFGGSENTSDNPKPLEENGRLWVFDPLSSKWTFLDPPPDTTFPFARTKHVSTSSPDGSVIFVYGGLSYDQVGLNDLWAFYLDEGKWSRLPDPPGSPKSGINLTCGQGKLWRLGYGEDSAKSTDSMPRGQIDFLQYPTGGTLDDVSKDLVQGHMNDLKSNSQWETLDFNTSKQSETPSPRDSAVLHFITTGNGRDYLLLALGSDEREESSDIWIYQLPPTQYSGAKVKDVVREKLPGVDSHKGEWSRLQISGIKVGADEEKGGAWTSRRYFGSSMTGTKQLMIWGGLGPRNETLGDGWRIIID</sequence>
<dbReference type="Pfam" id="PF24681">
    <property type="entry name" value="Kelch_KLHDC2_KLHL20_DRC7"/>
    <property type="match status" value="1"/>
</dbReference>
<dbReference type="RefSeq" id="XP_024550062.1">
    <property type="nucleotide sequence ID" value="XM_024694273.1"/>
</dbReference>
<name>A0A384JNP2_BOTFB</name>
<dbReference type="Gene3D" id="2.120.10.80">
    <property type="entry name" value="Kelch-type beta propeller"/>
    <property type="match status" value="1"/>
</dbReference>
<reference evidence="4 5" key="2">
    <citation type="journal article" date="2012" name="Eukaryot. Cell">
        <title>Genome update of Botrytis cinerea strains B05.10 and T4.</title>
        <authorList>
            <person name="Staats M."/>
            <person name="van Kan J.A."/>
        </authorList>
    </citation>
    <scope>NUCLEOTIDE SEQUENCE [LARGE SCALE GENOMIC DNA]</scope>
    <source>
        <strain evidence="4 5">B05.10</strain>
    </source>
</reference>
<dbReference type="InterPro" id="IPR015915">
    <property type="entry name" value="Kelch-typ_b-propeller"/>
</dbReference>
<dbReference type="VEuPathDB" id="FungiDB:Bcin07g07000"/>
<keyword evidence="1" id="KW-0677">Repeat</keyword>
<dbReference type="GeneID" id="5430299"/>
<organism evidence="4 5">
    <name type="scientific">Botryotinia fuckeliana (strain B05.10)</name>
    <name type="common">Noble rot fungus</name>
    <name type="synonym">Botrytis cinerea</name>
    <dbReference type="NCBI Taxonomy" id="332648"/>
    <lineage>
        <taxon>Eukaryota</taxon>
        <taxon>Fungi</taxon>
        <taxon>Dikarya</taxon>
        <taxon>Ascomycota</taxon>
        <taxon>Pezizomycotina</taxon>
        <taxon>Leotiomycetes</taxon>
        <taxon>Helotiales</taxon>
        <taxon>Sclerotiniaceae</taxon>
        <taxon>Botrytis</taxon>
    </lineage>
</organism>
<protein>
    <recommendedName>
        <fullName evidence="6">Kelch domain-containing protein</fullName>
    </recommendedName>
</protein>
<reference evidence="4 5" key="3">
    <citation type="journal article" date="2017" name="Mol. Plant Pathol.">
        <title>A gapless genome sequence of the fungus Botrytis cinerea.</title>
        <authorList>
            <person name="Van Kan J.A."/>
            <person name="Stassen J.H."/>
            <person name="Mosbach A."/>
            <person name="Van Der Lee T.A."/>
            <person name="Faino L."/>
            <person name="Farmer A.D."/>
            <person name="Papasotiriou D.G."/>
            <person name="Zhou S."/>
            <person name="Seidl M.F."/>
            <person name="Cottam E."/>
            <person name="Edel D."/>
            <person name="Hahn M."/>
            <person name="Schwartz D.C."/>
            <person name="Dietrich R.A."/>
            <person name="Widdison S."/>
            <person name="Scalliet G."/>
        </authorList>
    </citation>
    <scope>NUCLEOTIDE SEQUENCE [LARGE SCALE GENOMIC DNA]</scope>
    <source>
        <strain evidence="4 5">B05.10</strain>
    </source>
</reference>
<dbReference type="KEGG" id="bfu:BCIN_07g07000"/>
<evidence type="ECO:0000256" key="2">
    <source>
        <dbReference type="ARBA" id="ARBA00023004"/>
    </source>
</evidence>
<evidence type="ECO:0000256" key="3">
    <source>
        <dbReference type="SAM" id="MobiDB-lite"/>
    </source>
</evidence>
<reference evidence="4 5" key="1">
    <citation type="journal article" date="2011" name="PLoS Genet.">
        <title>Genomic analysis of the necrotrophic fungal pathogens Sclerotinia sclerotiorum and Botrytis cinerea.</title>
        <authorList>
            <person name="Amselem J."/>
            <person name="Cuomo C.A."/>
            <person name="van Kan J.A."/>
            <person name="Viaud M."/>
            <person name="Benito E.P."/>
            <person name="Couloux A."/>
            <person name="Coutinho P.M."/>
            <person name="de Vries R.P."/>
            <person name="Dyer P.S."/>
            <person name="Fillinger S."/>
            <person name="Fournier E."/>
            <person name="Gout L."/>
            <person name="Hahn M."/>
            <person name="Kohn L."/>
            <person name="Lapalu N."/>
            <person name="Plummer K.M."/>
            <person name="Pradier J.M."/>
            <person name="Quevillon E."/>
            <person name="Sharon A."/>
            <person name="Simon A."/>
            <person name="ten Have A."/>
            <person name="Tudzynski B."/>
            <person name="Tudzynski P."/>
            <person name="Wincker P."/>
            <person name="Andrew M."/>
            <person name="Anthouard V."/>
            <person name="Beever R.E."/>
            <person name="Beffa R."/>
            <person name="Benoit I."/>
            <person name="Bouzid O."/>
            <person name="Brault B."/>
            <person name="Chen Z."/>
            <person name="Choquer M."/>
            <person name="Collemare J."/>
            <person name="Cotton P."/>
            <person name="Danchin E.G."/>
            <person name="Da Silva C."/>
            <person name="Gautier A."/>
            <person name="Giraud C."/>
            <person name="Giraud T."/>
            <person name="Gonzalez C."/>
            <person name="Grossetete S."/>
            <person name="Guldener U."/>
            <person name="Henrissat B."/>
            <person name="Howlett B.J."/>
            <person name="Kodira C."/>
            <person name="Kretschmer M."/>
            <person name="Lappartient A."/>
            <person name="Leroch M."/>
            <person name="Levis C."/>
            <person name="Mauceli E."/>
            <person name="Neuveglise C."/>
            <person name="Oeser B."/>
            <person name="Pearson M."/>
            <person name="Poulain J."/>
            <person name="Poussereau N."/>
            <person name="Quesneville H."/>
            <person name="Rascle C."/>
            <person name="Schumacher J."/>
            <person name="Segurens B."/>
            <person name="Sexton A."/>
            <person name="Silva E."/>
            <person name="Sirven C."/>
            <person name="Soanes D.M."/>
            <person name="Talbot N.J."/>
            <person name="Templeton M."/>
            <person name="Yandava C."/>
            <person name="Yarden O."/>
            <person name="Zeng Q."/>
            <person name="Rollins J.A."/>
            <person name="Lebrun M.H."/>
            <person name="Dickman M."/>
        </authorList>
    </citation>
    <scope>NUCLEOTIDE SEQUENCE [LARGE SCALE GENOMIC DNA]</scope>
    <source>
        <strain evidence="4 5">B05.10</strain>
    </source>
</reference>
<dbReference type="PANTHER" id="PTHR47435:SF4">
    <property type="entry name" value="KELCH REPEAT PROTEIN (AFU_ORTHOLOGUE AFUA_5G12780)"/>
    <property type="match status" value="1"/>
</dbReference>